<protein>
    <submittedName>
        <fullName evidence="3">IS3 family transposase</fullName>
    </submittedName>
</protein>
<keyword evidence="4" id="KW-1185">Reference proteome</keyword>
<evidence type="ECO:0000313" key="3">
    <source>
        <dbReference type="EMBL" id="NIG22439.1"/>
    </source>
</evidence>
<comment type="caution">
    <text evidence="3">The sequence shown here is derived from an EMBL/GenBank/DDBJ whole genome shotgun (WGS) entry which is preliminary data.</text>
</comment>
<feature type="domain" description="Integrase catalytic" evidence="1">
    <location>
        <begin position="2"/>
        <end position="27"/>
    </location>
</feature>
<dbReference type="RefSeq" id="WP_166934416.1">
    <property type="nucleotide sequence ID" value="NZ_VWXC01000011.1"/>
</dbReference>
<evidence type="ECO:0000313" key="2">
    <source>
        <dbReference type="EMBL" id="NIG20218.1"/>
    </source>
</evidence>
<proteinExistence type="predicted"/>
<dbReference type="Pfam" id="PF13333">
    <property type="entry name" value="rve_2"/>
    <property type="match status" value="1"/>
</dbReference>
<evidence type="ECO:0000313" key="4">
    <source>
        <dbReference type="Proteomes" id="UP001515780"/>
    </source>
</evidence>
<feature type="non-terminal residue" evidence="3">
    <location>
        <position position="1"/>
    </location>
</feature>
<dbReference type="EMBL" id="VWXC01000052">
    <property type="protein sequence ID" value="NIG22439.1"/>
    <property type="molecule type" value="Genomic_DNA"/>
</dbReference>
<organism evidence="3 4">
    <name type="scientific">Candidatus Pantoea communis</name>
    <dbReference type="NCBI Taxonomy" id="2608354"/>
    <lineage>
        <taxon>Bacteria</taxon>
        <taxon>Pseudomonadati</taxon>
        <taxon>Pseudomonadota</taxon>
        <taxon>Gammaproteobacteria</taxon>
        <taxon>Enterobacterales</taxon>
        <taxon>Erwiniaceae</taxon>
        <taxon>Pantoea</taxon>
    </lineage>
</organism>
<accession>A0ABX0S372</accession>
<evidence type="ECO:0000259" key="1">
    <source>
        <dbReference type="Pfam" id="PF13333"/>
    </source>
</evidence>
<dbReference type="Proteomes" id="UP001515780">
    <property type="component" value="Unassembled WGS sequence"/>
</dbReference>
<reference evidence="3 4" key="1">
    <citation type="journal article" date="2019" name="bioRxiv">
        <title>Bacteria contribute to plant secondary compound degradation in a generalist herbivore system.</title>
        <authorList>
            <person name="Francoeur C.B."/>
            <person name="Khadempour L."/>
            <person name="Moreira-Soto R.D."/>
            <person name="Gotting K."/>
            <person name="Book A.J."/>
            <person name="Pinto-Tomas A.A."/>
            <person name="Keefover-Ring K."/>
            <person name="Currie C.R."/>
        </authorList>
    </citation>
    <scope>NUCLEOTIDE SEQUENCE [LARGE SCALE GENOMIC DNA]</scope>
    <source>
        <strain evidence="3">Al-1710</strain>
    </source>
</reference>
<dbReference type="EMBL" id="VWXC01000011">
    <property type="protein sequence ID" value="NIG20218.1"/>
    <property type="molecule type" value="Genomic_DNA"/>
</dbReference>
<name>A0ABX0S372_9GAMM</name>
<sequence length="31" mass="3637">DGYIRWYNSHRIKLSLGGVSPDMYRQKLGLI</sequence>
<dbReference type="InterPro" id="IPR001584">
    <property type="entry name" value="Integrase_cat-core"/>
</dbReference>
<gene>
    <name evidence="2" type="ORF">F3J37_16195</name>
    <name evidence="3" type="ORF">F3J37_27780</name>
</gene>